<dbReference type="EMBL" id="NXMA01000011">
    <property type="protein sequence ID" value="TKX31175.1"/>
    <property type="molecule type" value="Genomic_DNA"/>
</dbReference>
<dbReference type="PANTHER" id="PTHR35800">
    <property type="entry name" value="PROTEIN JAG"/>
    <property type="match status" value="1"/>
</dbReference>
<feature type="domain" description="RNA-binding protein KhpB N-terminal" evidence="1">
    <location>
        <begin position="2"/>
        <end position="53"/>
    </location>
</feature>
<sequence>MRIEAKDLQTALTEASKNLECSVVDLEYEIIQHPKNGFLGFGRKNAIIEASVKNKYRKKNLKRNSHPNKFREKISSESENIKKDIKVNSKIVNSKLKKEEYIVKSDKIFDSFHRESKDSRNTQDILDEIRIQLEKLLASTCFNISLIEIKMYNNESVFIHLDGEDAALLIGKEAHRYKAISYLLHSWINAKYDLLVRLEIAQFLENQIQNMQIYLQDVIKKVKTNGNGQTKPLDGVLIKIALEKLRAEFPHKYVGIRQNNNQRFVVINDFLKKDE</sequence>
<organism evidence="2 3">
    <name type="scientific">Campylobacter aviculae</name>
    <dbReference type="NCBI Taxonomy" id="2510190"/>
    <lineage>
        <taxon>Bacteria</taxon>
        <taxon>Pseudomonadati</taxon>
        <taxon>Campylobacterota</taxon>
        <taxon>Epsilonproteobacteria</taxon>
        <taxon>Campylobacterales</taxon>
        <taxon>Campylobacteraceae</taxon>
        <taxon>Campylobacter</taxon>
    </lineage>
</organism>
<dbReference type="InterPro" id="IPR040977">
    <property type="entry name" value="HP1451_C"/>
</dbReference>
<proteinExistence type="predicted"/>
<evidence type="ECO:0000313" key="3">
    <source>
        <dbReference type="Proteomes" id="UP000310353"/>
    </source>
</evidence>
<evidence type="ECO:0000313" key="2">
    <source>
        <dbReference type="EMBL" id="TKX31175.1"/>
    </source>
</evidence>
<dbReference type="Proteomes" id="UP000310353">
    <property type="component" value="Unassembled WGS sequence"/>
</dbReference>
<dbReference type="Gene3D" id="3.30.300.20">
    <property type="match status" value="1"/>
</dbReference>
<accession>A0A4U7BLT7</accession>
<dbReference type="Gene3D" id="3.30.1370.180">
    <property type="match status" value="1"/>
</dbReference>
<dbReference type="SMART" id="SM01245">
    <property type="entry name" value="Jag_N"/>
    <property type="match status" value="1"/>
</dbReference>
<dbReference type="PANTHER" id="PTHR35800:SF1">
    <property type="entry name" value="RNA-BINDING PROTEIN KHPB"/>
    <property type="match status" value="1"/>
</dbReference>
<protein>
    <recommendedName>
        <fullName evidence="1">RNA-binding protein KhpB N-terminal domain-containing protein</fullName>
    </recommendedName>
</protein>
<comment type="caution">
    <text evidence="2">The sequence shown here is derived from an EMBL/GenBank/DDBJ whole genome shotgun (WGS) entry which is preliminary data.</text>
</comment>
<dbReference type="Gene3D" id="3.30.30.80">
    <property type="entry name" value="probable RNA-binding protein from clostridium symbiosum atcc 14940"/>
    <property type="match status" value="1"/>
</dbReference>
<gene>
    <name evidence="2" type="ORF">CQA76_06645</name>
</gene>
<dbReference type="InterPro" id="IPR038247">
    <property type="entry name" value="Jag_N_dom_sf"/>
</dbReference>
<reference evidence="2 3" key="1">
    <citation type="submission" date="2018-05" db="EMBL/GenBank/DDBJ databases">
        <title>Novel Campyloabacter and Helicobacter Species and Strains.</title>
        <authorList>
            <person name="Mannion A.J."/>
            <person name="Shen Z."/>
            <person name="Fox J.G."/>
        </authorList>
    </citation>
    <scope>NUCLEOTIDE SEQUENCE [LARGE SCALE GENOMIC DNA]</scope>
    <source>
        <strain evidence="3">MIT17-670</strain>
    </source>
</reference>
<dbReference type="Pfam" id="PF14804">
    <property type="entry name" value="Jag_N"/>
    <property type="match status" value="1"/>
</dbReference>
<dbReference type="Pfam" id="PF18472">
    <property type="entry name" value="HP1451_C"/>
    <property type="match status" value="1"/>
</dbReference>
<dbReference type="InterPro" id="IPR039247">
    <property type="entry name" value="KhpB"/>
</dbReference>
<evidence type="ECO:0000259" key="1">
    <source>
        <dbReference type="SMART" id="SM01245"/>
    </source>
</evidence>
<dbReference type="InterPro" id="IPR032782">
    <property type="entry name" value="KhpB_N"/>
</dbReference>
<dbReference type="AlphaFoldDB" id="A0A4U7BLT7"/>
<dbReference type="InterPro" id="IPR015946">
    <property type="entry name" value="KH_dom-like_a/b"/>
</dbReference>
<keyword evidence="3" id="KW-1185">Reference proteome</keyword>
<name>A0A4U7BLT7_9BACT</name>
<dbReference type="RefSeq" id="WP_137622638.1">
    <property type="nucleotide sequence ID" value="NZ_NXMA01000011.1"/>
</dbReference>
<dbReference type="GO" id="GO:0003723">
    <property type="term" value="F:RNA binding"/>
    <property type="evidence" value="ECO:0007669"/>
    <property type="project" value="InterPro"/>
</dbReference>
<dbReference type="OrthoDB" id="5329502at2"/>